<dbReference type="Gene3D" id="2.115.10.20">
    <property type="entry name" value="Glycosyl hydrolase domain, family 43"/>
    <property type="match status" value="1"/>
</dbReference>
<name>A0ABS8GRR5_9FLAO</name>
<comment type="caution">
    <text evidence="1">The sequence shown here is derived from an EMBL/GenBank/DDBJ whole genome shotgun (WGS) entry which is preliminary data.</text>
</comment>
<accession>A0ABS8GRR5</accession>
<sequence>MHDHSFLIPPAFPEVFTNGIAHPLLYLWDSWSYFEDGTYHLYCLALSRAKADGMPLESSDRNVYPFHIRHFTSTDEGVSWKDEGCFLSPEDWRNVSESYTVWSGGIELLPDGNKLAAFTALDKTDAKHPFIQNIGLVVSADGFQQDSEIKTKISSPVKDREEILDKGYYLGPEAELGNDEGEEGGPILAWRDPFVFVHEDETVSLLWAAKISPLRGAVARAKLKKAGNSYELDELMPAVAMPDKESFTQLECPKVVFDKNSNTYYLLISVCNRVDESQPESEVGKGINVYKSKSIDGPWESCGPKILGDRNLFGPTVLKTDFENDRLLCIAPYTEVAGPVKALTFAPVFYIYLNPLWVVYDVE</sequence>
<dbReference type="InterPro" id="IPR023296">
    <property type="entry name" value="Glyco_hydro_beta-prop_sf"/>
</dbReference>
<evidence type="ECO:0000313" key="1">
    <source>
        <dbReference type="EMBL" id="MCC4212674.1"/>
    </source>
</evidence>
<dbReference type="SUPFAM" id="SSF75005">
    <property type="entry name" value="Arabinanase/levansucrase/invertase"/>
    <property type="match status" value="1"/>
</dbReference>
<protein>
    <submittedName>
        <fullName evidence="1">Uncharacterized protein</fullName>
    </submittedName>
</protein>
<keyword evidence="2" id="KW-1185">Reference proteome</keyword>
<dbReference type="EMBL" id="JAJGMW010000008">
    <property type="protein sequence ID" value="MCC4212674.1"/>
    <property type="molecule type" value="Genomic_DNA"/>
</dbReference>
<gene>
    <name evidence="1" type="ORF">LLW17_08090</name>
</gene>
<dbReference type="RefSeq" id="WP_228229749.1">
    <property type="nucleotide sequence ID" value="NZ_JAJGMW010000008.1"/>
</dbReference>
<organism evidence="1 2">
    <name type="scientific">Leeuwenhoekiella parthenopeia</name>
    <dbReference type="NCBI Taxonomy" id="2890320"/>
    <lineage>
        <taxon>Bacteria</taxon>
        <taxon>Pseudomonadati</taxon>
        <taxon>Bacteroidota</taxon>
        <taxon>Flavobacteriia</taxon>
        <taxon>Flavobacteriales</taxon>
        <taxon>Flavobacteriaceae</taxon>
        <taxon>Leeuwenhoekiella</taxon>
    </lineage>
</organism>
<reference evidence="1 2" key="1">
    <citation type="submission" date="2021-11" db="EMBL/GenBank/DDBJ databases">
        <title>Seasonal and diel survey of microbial diversity of the Tyrrhenian coast.</title>
        <authorList>
            <person name="Gattoni G."/>
            <person name="Corral P."/>
        </authorList>
    </citation>
    <scope>NUCLEOTIDE SEQUENCE [LARGE SCALE GENOMIC DNA]</scope>
    <source>
        <strain evidence="1 2">Mr9</strain>
    </source>
</reference>
<evidence type="ECO:0000313" key="2">
    <source>
        <dbReference type="Proteomes" id="UP001197770"/>
    </source>
</evidence>
<dbReference type="Proteomes" id="UP001197770">
    <property type="component" value="Unassembled WGS sequence"/>
</dbReference>
<proteinExistence type="predicted"/>